<keyword evidence="5" id="KW-1185">Reference proteome</keyword>
<evidence type="ECO:0000256" key="2">
    <source>
        <dbReference type="NCBIfam" id="TIGR02426"/>
    </source>
</evidence>
<dbReference type="PANTHER" id="PTHR43172">
    <property type="entry name" value="ADENYLOSUCCINATE LYASE"/>
    <property type="match status" value="1"/>
</dbReference>
<dbReference type="Proteomes" id="UP001369958">
    <property type="component" value="Chromosome"/>
</dbReference>
<evidence type="ECO:0000313" key="4">
    <source>
        <dbReference type="EMBL" id="WWT34443.1"/>
    </source>
</evidence>
<dbReference type="InterPro" id="IPR022761">
    <property type="entry name" value="Fumarate_lyase_N"/>
</dbReference>
<gene>
    <name evidence="4" type="ORF">V6617_08255</name>
</gene>
<dbReference type="GO" id="GO:0047472">
    <property type="term" value="F:3-carboxy-cis,cis-muconate cycloisomerase activity"/>
    <property type="evidence" value="ECO:0007669"/>
    <property type="project" value="UniProtKB-EC"/>
</dbReference>
<accession>A0ABZ2I3L5</accession>
<protein>
    <recommendedName>
        <fullName evidence="2">3-carboxy-cis,cis-muconate cycloisomerase</fullName>
        <ecNumber evidence="2">5.5.1.2</ecNumber>
    </recommendedName>
</protein>
<dbReference type="Gene3D" id="1.20.200.10">
    <property type="entry name" value="Fumarase/aspartase (Central domain)"/>
    <property type="match status" value="1"/>
</dbReference>
<dbReference type="InterPro" id="IPR008948">
    <property type="entry name" value="L-Aspartase-like"/>
</dbReference>
<comment type="similarity">
    <text evidence="1">Belongs to the class-II fumarase/aspartase family.</text>
</comment>
<dbReference type="InterPro" id="IPR020557">
    <property type="entry name" value="Fumarate_lyase_CS"/>
</dbReference>
<dbReference type="RefSeq" id="WP_338610362.1">
    <property type="nucleotide sequence ID" value="NZ_CP146275.1"/>
</dbReference>
<dbReference type="PRINTS" id="PR00145">
    <property type="entry name" value="ARGSUCLYASE"/>
</dbReference>
<dbReference type="InterPro" id="IPR012789">
    <property type="entry name" value="Protocat_PcaB-like"/>
</dbReference>
<dbReference type="InterPro" id="IPR000362">
    <property type="entry name" value="Fumarate_lyase_fam"/>
</dbReference>
<dbReference type="PRINTS" id="PR00149">
    <property type="entry name" value="FUMRATELYASE"/>
</dbReference>
<evidence type="ECO:0000313" key="5">
    <source>
        <dbReference type="Proteomes" id="UP001369958"/>
    </source>
</evidence>
<evidence type="ECO:0000259" key="3">
    <source>
        <dbReference type="Pfam" id="PF00206"/>
    </source>
</evidence>
<organism evidence="4 5">
    <name type="scientific">Pelagibacterium nitratireducens</name>
    <dbReference type="NCBI Taxonomy" id="1046114"/>
    <lineage>
        <taxon>Bacteria</taxon>
        <taxon>Pseudomonadati</taxon>
        <taxon>Pseudomonadota</taxon>
        <taxon>Alphaproteobacteria</taxon>
        <taxon>Hyphomicrobiales</taxon>
        <taxon>Devosiaceae</taxon>
        <taxon>Pelagibacterium</taxon>
    </lineage>
</organism>
<sequence>MSISPFDHPFLSGLFGDPELVGLLSAQADVEAMVAFEIALAAAQAECGVIAQADAEVIAGLETRYRADFEGLKSGLGRDGVVAPEMVRQMRSALGGQTAGSLHFGATSQDVIDTSLVMRLKSITAILAARIGSVETSLERLSDRFGGRKLMARTRMQDALEITVADRITDWSAPLARHRQRLKEIEGRLLVVQYGGAVGILEKLGEDGPRVTRALAERLGLGITEKPWHNQRDSIVEFSGWLGLVSGSLGKMGQDIALMAQNAMGDVVLAGGGGSSAMPHKSNPVSAEVLVTLARYVAGSGGTMAQSLVHEQERSGAAWTLEWLVLPQMILATGSSLLIATRLLESVETIGQD</sequence>
<feature type="domain" description="Fumarate lyase N-terminal" evidence="3">
    <location>
        <begin position="36"/>
        <end position="299"/>
    </location>
</feature>
<dbReference type="PANTHER" id="PTHR43172:SF2">
    <property type="entry name" value="ADENYLOSUCCINATE LYASE C-TERMINAL DOMAIN-CONTAINING PROTEIN"/>
    <property type="match status" value="1"/>
</dbReference>
<dbReference type="EMBL" id="CP146275">
    <property type="protein sequence ID" value="WWT34443.1"/>
    <property type="molecule type" value="Genomic_DNA"/>
</dbReference>
<evidence type="ECO:0000256" key="1">
    <source>
        <dbReference type="ARBA" id="ARBA00034772"/>
    </source>
</evidence>
<dbReference type="EC" id="5.5.1.2" evidence="2"/>
<dbReference type="Pfam" id="PF00206">
    <property type="entry name" value="Lyase_1"/>
    <property type="match status" value="1"/>
</dbReference>
<dbReference type="SUPFAM" id="SSF48557">
    <property type="entry name" value="L-aspartase-like"/>
    <property type="match status" value="1"/>
</dbReference>
<keyword evidence="4" id="KW-0413">Isomerase</keyword>
<reference evidence="4 5" key="1">
    <citation type="submission" date="2024-02" db="EMBL/GenBank/DDBJ databases">
        <title>Complete genome sequence of Pelagibacterium nitratireducens ZH15.</title>
        <authorList>
            <person name="Zhao L.H."/>
        </authorList>
    </citation>
    <scope>NUCLEOTIDE SEQUENCE [LARGE SCALE GENOMIC DNA]</scope>
    <source>
        <strain evidence="4 5">ZH15</strain>
    </source>
</reference>
<name>A0ABZ2I3L5_9HYPH</name>
<dbReference type="NCBIfam" id="NF004631">
    <property type="entry name" value="PRK05975.1"/>
    <property type="match status" value="1"/>
</dbReference>
<dbReference type="PROSITE" id="PS00163">
    <property type="entry name" value="FUMARATE_LYASES"/>
    <property type="match status" value="1"/>
</dbReference>
<dbReference type="NCBIfam" id="TIGR02426">
    <property type="entry name" value="protocat_pcaB"/>
    <property type="match status" value="1"/>
</dbReference>
<proteinExistence type="inferred from homology"/>